<accession>A0A512PDG7</accession>
<dbReference type="PANTHER" id="PTHR43464">
    <property type="entry name" value="METHYLTRANSFERASE"/>
    <property type="match status" value="1"/>
</dbReference>
<evidence type="ECO:0000256" key="3">
    <source>
        <dbReference type="ARBA" id="ARBA00022691"/>
    </source>
</evidence>
<dbReference type="InterPro" id="IPR041698">
    <property type="entry name" value="Methyltransf_25"/>
</dbReference>
<feature type="domain" description="Methyltransferase" evidence="5">
    <location>
        <begin position="72"/>
        <end position="165"/>
    </location>
</feature>
<protein>
    <submittedName>
        <fullName evidence="6">Methyltransferase</fullName>
    </submittedName>
</protein>
<name>A0A512PDG7_9CELL</name>
<organism evidence="6 7">
    <name type="scientific">Cellulomonas soli</name>
    <dbReference type="NCBI Taxonomy" id="931535"/>
    <lineage>
        <taxon>Bacteria</taxon>
        <taxon>Bacillati</taxon>
        <taxon>Actinomycetota</taxon>
        <taxon>Actinomycetes</taxon>
        <taxon>Micrococcales</taxon>
        <taxon>Cellulomonadaceae</taxon>
        <taxon>Cellulomonas</taxon>
    </lineage>
</organism>
<reference evidence="6 7" key="1">
    <citation type="submission" date="2019-07" db="EMBL/GenBank/DDBJ databases">
        <title>Whole genome shotgun sequence of Cellulomonas soli NBRC 109434.</title>
        <authorList>
            <person name="Hosoyama A."/>
            <person name="Uohara A."/>
            <person name="Ohji S."/>
            <person name="Ichikawa N."/>
        </authorList>
    </citation>
    <scope>NUCLEOTIDE SEQUENCE [LARGE SCALE GENOMIC DNA]</scope>
    <source>
        <strain evidence="6 7">NBRC 109434</strain>
    </source>
</reference>
<dbReference type="GO" id="GO:0032259">
    <property type="term" value="P:methylation"/>
    <property type="evidence" value="ECO:0007669"/>
    <property type="project" value="UniProtKB-KW"/>
</dbReference>
<dbReference type="RefSeq" id="WP_146953004.1">
    <property type="nucleotide sequence ID" value="NZ_BAABBJ010000006.1"/>
</dbReference>
<proteinExistence type="predicted"/>
<dbReference type="EMBL" id="BKAL01000006">
    <property type="protein sequence ID" value="GEP69257.1"/>
    <property type="molecule type" value="Genomic_DNA"/>
</dbReference>
<dbReference type="PANTHER" id="PTHR43464:SF19">
    <property type="entry name" value="UBIQUINONE BIOSYNTHESIS O-METHYLTRANSFERASE, MITOCHONDRIAL"/>
    <property type="match status" value="1"/>
</dbReference>
<dbReference type="SUPFAM" id="SSF53335">
    <property type="entry name" value="S-adenosyl-L-methionine-dependent methyltransferases"/>
    <property type="match status" value="1"/>
</dbReference>
<dbReference type="OrthoDB" id="9786503at2"/>
<dbReference type="AlphaFoldDB" id="A0A512PDG7"/>
<keyword evidence="7" id="KW-1185">Reference proteome</keyword>
<sequence length="243" mass="26043">MTHTHGAASPALTTNDTPGSAAGSSDGEGRDGAVSEAEHWEAFYRASDRHWSGRVNVTLADRVADLHPGSALDLGCGEGADAVWLADHGWQVTAVDVSATALERGRRHAADAGVADRIIWERHDLARTFPAGQFDLVSAQFLHSSLRRDRSPLLRSATGSVAPGGTLLLVSHGAFPDWAPEPRPDVVFHTASETVDLLRLDPEEWEVVAATTVERDAATPDGATGRLEDVVVQVRRRGPLDRR</sequence>
<keyword evidence="2 6" id="KW-0808">Transferase</keyword>
<keyword evidence="3" id="KW-0949">S-adenosyl-L-methionine</keyword>
<evidence type="ECO:0000256" key="1">
    <source>
        <dbReference type="ARBA" id="ARBA00022603"/>
    </source>
</evidence>
<feature type="region of interest" description="Disordered" evidence="4">
    <location>
        <begin position="1"/>
        <end position="34"/>
    </location>
</feature>
<dbReference type="CDD" id="cd02440">
    <property type="entry name" value="AdoMet_MTases"/>
    <property type="match status" value="1"/>
</dbReference>
<evidence type="ECO:0000259" key="5">
    <source>
        <dbReference type="Pfam" id="PF13649"/>
    </source>
</evidence>
<dbReference type="InterPro" id="IPR029063">
    <property type="entry name" value="SAM-dependent_MTases_sf"/>
</dbReference>
<dbReference type="GO" id="GO:0008168">
    <property type="term" value="F:methyltransferase activity"/>
    <property type="evidence" value="ECO:0007669"/>
    <property type="project" value="UniProtKB-KW"/>
</dbReference>
<gene>
    <name evidence="6" type="ORF">CSO01_19720</name>
</gene>
<keyword evidence="1 6" id="KW-0489">Methyltransferase</keyword>
<dbReference type="Pfam" id="PF13649">
    <property type="entry name" value="Methyltransf_25"/>
    <property type="match status" value="1"/>
</dbReference>
<evidence type="ECO:0000256" key="4">
    <source>
        <dbReference type="SAM" id="MobiDB-lite"/>
    </source>
</evidence>
<comment type="caution">
    <text evidence="6">The sequence shown here is derived from an EMBL/GenBank/DDBJ whole genome shotgun (WGS) entry which is preliminary data.</text>
</comment>
<dbReference type="Proteomes" id="UP000321798">
    <property type="component" value="Unassembled WGS sequence"/>
</dbReference>
<evidence type="ECO:0000313" key="7">
    <source>
        <dbReference type="Proteomes" id="UP000321798"/>
    </source>
</evidence>
<evidence type="ECO:0000256" key="2">
    <source>
        <dbReference type="ARBA" id="ARBA00022679"/>
    </source>
</evidence>
<dbReference type="Gene3D" id="3.40.50.150">
    <property type="entry name" value="Vaccinia Virus protein VP39"/>
    <property type="match status" value="1"/>
</dbReference>
<evidence type="ECO:0000313" key="6">
    <source>
        <dbReference type="EMBL" id="GEP69257.1"/>
    </source>
</evidence>